<dbReference type="InterPro" id="IPR051682">
    <property type="entry name" value="Mito_Persulfide_Diox"/>
</dbReference>
<dbReference type="Pfam" id="PF00753">
    <property type="entry name" value="Lactamase_B"/>
    <property type="match status" value="1"/>
</dbReference>
<dbReference type="SMART" id="SM00450">
    <property type="entry name" value="RHOD"/>
    <property type="match status" value="1"/>
</dbReference>
<evidence type="ECO:0000313" key="4">
    <source>
        <dbReference type="Proteomes" id="UP000594468"/>
    </source>
</evidence>
<keyword evidence="3" id="KW-0378">Hydrolase</keyword>
<dbReference type="GO" id="GO:0050313">
    <property type="term" value="F:sulfur dioxygenase activity"/>
    <property type="evidence" value="ECO:0007669"/>
    <property type="project" value="InterPro"/>
</dbReference>
<dbReference type="SUPFAM" id="SSF56281">
    <property type="entry name" value="Metallo-hydrolase/oxidoreductase"/>
    <property type="match status" value="1"/>
</dbReference>
<dbReference type="RefSeq" id="WP_195172367.1">
    <property type="nucleotide sequence ID" value="NZ_CP062983.1"/>
</dbReference>
<dbReference type="Proteomes" id="UP000594468">
    <property type="component" value="Chromosome"/>
</dbReference>
<dbReference type="EMBL" id="CP062983">
    <property type="protein sequence ID" value="QPC84304.1"/>
    <property type="molecule type" value="Genomic_DNA"/>
</dbReference>
<dbReference type="GO" id="GO:0004792">
    <property type="term" value="F:thiosulfate-cyanide sulfurtransferase activity"/>
    <property type="evidence" value="ECO:0007669"/>
    <property type="project" value="InterPro"/>
</dbReference>
<dbReference type="Pfam" id="PF00581">
    <property type="entry name" value="Rhodanese"/>
    <property type="match status" value="1"/>
</dbReference>
<accession>A0A7S8ECF5</accession>
<protein>
    <submittedName>
        <fullName evidence="3">MBL fold metallo-hydrolase</fullName>
    </submittedName>
</protein>
<evidence type="ECO:0000259" key="2">
    <source>
        <dbReference type="PROSITE" id="PS50206"/>
    </source>
</evidence>
<proteinExistence type="predicted"/>
<organism evidence="3 4">
    <name type="scientific">Phototrophicus methaneseepsis</name>
    <dbReference type="NCBI Taxonomy" id="2710758"/>
    <lineage>
        <taxon>Bacteria</taxon>
        <taxon>Bacillati</taxon>
        <taxon>Chloroflexota</taxon>
        <taxon>Candidatus Thermofontia</taxon>
        <taxon>Phototrophicales</taxon>
        <taxon>Phototrophicaceae</taxon>
        <taxon>Phototrophicus</taxon>
    </lineage>
</organism>
<dbReference type="GO" id="GO:0016787">
    <property type="term" value="F:hydrolase activity"/>
    <property type="evidence" value="ECO:0007669"/>
    <property type="project" value="UniProtKB-KW"/>
</dbReference>
<dbReference type="GO" id="GO:0070813">
    <property type="term" value="P:hydrogen sulfide metabolic process"/>
    <property type="evidence" value="ECO:0007669"/>
    <property type="project" value="TreeGrafter"/>
</dbReference>
<evidence type="ECO:0000256" key="1">
    <source>
        <dbReference type="ARBA" id="ARBA00022723"/>
    </source>
</evidence>
<dbReference type="Gene3D" id="3.40.250.10">
    <property type="entry name" value="Rhodanese-like domain"/>
    <property type="match status" value="2"/>
</dbReference>
<dbReference type="InterPro" id="IPR001763">
    <property type="entry name" value="Rhodanese-like_dom"/>
</dbReference>
<reference evidence="3 4" key="1">
    <citation type="submission" date="2020-02" db="EMBL/GenBank/DDBJ databases">
        <authorList>
            <person name="Zheng R.K."/>
            <person name="Sun C.M."/>
        </authorList>
    </citation>
    <scope>NUCLEOTIDE SEQUENCE [LARGE SCALE GENOMIC DNA]</scope>
    <source>
        <strain evidence="4">rifampicinis</strain>
    </source>
</reference>
<dbReference type="FunFam" id="3.60.15.10:FF:000030">
    <property type="entry name" value="Metallo-beta-lactamase family protein"/>
    <property type="match status" value="1"/>
</dbReference>
<dbReference type="CDD" id="cd00158">
    <property type="entry name" value="RHOD"/>
    <property type="match status" value="1"/>
</dbReference>
<dbReference type="InterPro" id="IPR001307">
    <property type="entry name" value="Thiosulphate_STrfase_CS"/>
</dbReference>
<dbReference type="InterPro" id="IPR036873">
    <property type="entry name" value="Rhodanese-like_dom_sf"/>
</dbReference>
<feature type="domain" description="Rhodanese" evidence="2">
    <location>
        <begin position="373"/>
        <end position="460"/>
    </location>
</feature>
<dbReference type="CDD" id="cd07724">
    <property type="entry name" value="POD-like_MBL-fold"/>
    <property type="match status" value="1"/>
</dbReference>
<evidence type="ECO:0000313" key="3">
    <source>
        <dbReference type="EMBL" id="QPC84304.1"/>
    </source>
</evidence>
<keyword evidence="4" id="KW-1185">Reference proteome</keyword>
<dbReference type="InterPro" id="IPR044528">
    <property type="entry name" value="POD-like_MBL-fold"/>
</dbReference>
<keyword evidence="1" id="KW-0479">Metal-binding</keyword>
<dbReference type="SMART" id="SM00849">
    <property type="entry name" value="Lactamase_B"/>
    <property type="match status" value="1"/>
</dbReference>
<dbReference type="InterPro" id="IPR036866">
    <property type="entry name" value="RibonucZ/Hydroxyglut_hydro"/>
</dbReference>
<dbReference type="AlphaFoldDB" id="A0A7S8ECF5"/>
<dbReference type="GO" id="GO:0046872">
    <property type="term" value="F:metal ion binding"/>
    <property type="evidence" value="ECO:0007669"/>
    <property type="project" value="UniProtKB-KW"/>
</dbReference>
<dbReference type="InterPro" id="IPR001279">
    <property type="entry name" value="Metallo-B-lactamas"/>
</dbReference>
<dbReference type="GO" id="GO:0006749">
    <property type="term" value="P:glutathione metabolic process"/>
    <property type="evidence" value="ECO:0007669"/>
    <property type="project" value="InterPro"/>
</dbReference>
<dbReference type="PANTHER" id="PTHR43084">
    <property type="entry name" value="PERSULFIDE DIOXYGENASE ETHE1"/>
    <property type="match status" value="1"/>
</dbReference>
<dbReference type="PROSITE" id="PS50206">
    <property type="entry name" value="RHODANESE_3"/>
    <property type="match status" value="2"/>
</dbReference>
<dbReference type="SUPFAM" id="SSF52821">
    <property type="entry name" value="Rhodanese/Cell cycle control phosphatase"/>
    <property type="match status" value="2"/>
</dbReference>
<dbReference type="Gene3D" id="3.60.15.10">
    <property type="entry name" value="Ribonuclease Z/Hydroxyacylglutathione hydrolase-like"/>
    <property type="match status" value="1"/>
</dbReference>
<dbReference type="KEGG" id="pmet:G4Y79_07995"/>
<dbReference type="PANTHER" id="PTHR43084:SF1">
    <property type="entry name" value="PERSULFIDE DIOXYGENASE ETHE1, MITOCHONDRIAL"/>
    <property type="match status" value="1"/>
</dbReference>
<sequence>MLLQYFYDDRLAQASYLLACPAGGIALIIDPSRNIEPYIRAAAQHQLEITHVVETHIHADFVPGTRELAALTGATICLSAEGGDGWQYDFPDQRLQPLHDGDILRLGDVKVEVLHTPGHTPEHISLLVTDTAVGETPVGVFTGDFLFVGDIGRPDLLERAAHITGTAQSGALQQYANIQRFKSMGDHLQIWPGHGAGSACGKALGALPSTTLGYEKLFNPAFNQPDEATFVQWLLSDQPEVPAYFSRMKELNKHGAPLLRELPQAQHIREMPSKDIVPPDALFIDTRPLGDFAVRHLPGTINIPVSSNDFTTYVGYFVDYEKPTFFIAYENDVLSVLEALFSIGVDDVPGYFTEDVIHDAAGTINNISPQQANARGLLILDVRRESEYTDAHIPGALHIHMGDILQRLDEIPRDEVIAVQCSSGTRSQIVTSLLQKEGFDKVLNMSVGITGWKEAGLPIE</sequence>
<gene>
    <name evidence="3" type="ORF">G4Y79_07995</name>
</gene>
<name>A0A7S8ECF5_9CHLR</name>
<feature type="domain" description="Rhodanese" evidence="2">
    <location>
        <begin position="277"/>
        <end position="307"/>
    </location>
</feature>
<dbReference type="PROSITE" id="PS00380">
    <property type="entry name" value="RHODANESE_1"/>
    <property type="match status" value="1"/>
</dbReference>